<evidence type="ECO:0000313" key="7">
    <source>
        <dbReference type="EMBL" id="QHT59377.1"/>
    </source>
</evidence>
<feature type="domain" description="Response regulatory" evidence="6">
    <location>
        <begin position="3"/>
        <end position="117"/>
    </location>
</feature>
<dbReference type="InterPro" id="IPR016032">
    <property type="entry name" value="Sig_transdc_resp-reg_C-effctor"/>
</dbReference>
<dbReference type="Gene3D" id="1.25.40.10">
    <property type="entry name" value="Tetratricopeptide repeat domain"/>
    <property type="match status" value="1"/>
</dbReference>
<keyword evidence="1" id="KW-0902">Two-component regulatory system</keyword>
<name>A0A6C0FR78_9BACL</name>
<dbReference type="Gene3D" id="1.10.10.10">
    <property type="entry name" value="Winged helix-like DNA-binding domain superfamily/Winged helix DNA-binding domain"/>
    <property type="match status" value="1"/>
</dbReference>
<accession>A0A6C0FR78</accession>
<dbReference type="InterPro" id="IPR051677">
    <property type="entry name" value="AfsR-DnrI-RedD_regulator"/>
</dbReference>
<dbReference type="SUPFAM" id="SSF52172">
    <property type="entry name" value="CheY-like"/>
    <property type="match status" value="1"/>
</dbReference>
<dbReference type="PANTHER" id="PTHR35807">
    <property type="entry name" value="TRANSCRIPTIONAL REGULATOR REDD-RELATED"/>
    <property type="match status" value="1"/>
</dbReference>
<dbReference type="EMBL" id="CP048209">
    <property type="protein sequence ID" value="QHT59377.1"/>
    <property type="molecule type" value="Genomic_DNA"/>
</dbReference>
<feature type="modified residue" description="4-aspartylphosphate" evidence="5">
    <location>
        <position position="54"/>
    </location>
</feature>
<evidence type="ECO:0000256" key="4">
    <source>
        <dbReference type="ARBA" id="ARBA00023163"/>
    </source>
</evidence>
<evidence type="ECO:0000259" key="6">
    <source>
        <dbReference type="PROSITE" id="PS50110"/>
    </source>
</evidence>
<dbReference type="GO" id="GO:0003677">
    <property type="term" value="F:DNA binding"/>
    <property type="evidence" value="ECO:0007669"/>
    <property type="project" value="UniProtKB-KW"/>
</dbReference>
<reference evidence="7 8" key="1">
    <citation type="submission" date="2020-01" db="EMBL/GenBank/DDBJ databases">
        <title>Paenibacillus sp. nov., isolated from tomato rhizosphere.</title>
        <authorList>
            <person name="Weon H.-Y."/>
            <person name="Lee S.A."/>
        </authorList>
    </citation>
    <scope>NUCLEOTIDE SEQUENCE [LARGE SCALE GENOMIC DNA]</scope>
    <source>
        <strain evidence="7 8">12200R-189</strain>
    </source>
</reference>
<dbReference type="InterPro" id="IPR036388">
    <property type="entry name" value="WH-like_DNA-bd_sf"/>
</dbReference>
<proteinExistence type="predicted"/>
<evidence type="ECO:0000313" key="8">
    <source>
        <dbReference type="Proteomes" id="UP000476064"/>
    </source>
</evidence>
<dbReference type="SMART" id="SM01043">
    <property type="entry name" value="BTAD"/>
    <property type="match status" value="1"/>
</dbReference>
<dbReference type="RefSeq" id="WP_162355443.1">
    <property type="nucleotide sequence ID" value="NZ_CP048209.1"/>
</dbReference>
<sequence>MLTAMIVDDEELSVKRLSRLLLESGEFGECHSFLQPSEAYEFAKTNRIDIAFLDIAMPKMDGMTLSGKLRELDDSIQLVFATGYGDYAVQAFDISALDYLLKPVTAERLNRTLGRIDKKRSGAPSLRVQLLNELKIYNRDRQAAPIKLRSPKTEELFAFLLCKRSVSREEIIETLWTDMETEKALKNLNSTLYYIRQAIDADKIGSVMHAGKTEIRMEENGIDCDLYRFERLLKQIRSEPERADQLLRQAEALYAGELLKGKTFEWITPIRRRLEQQYMEQLEAAYRRRLANDRPLDSLHDLGVILKLDPLREDIHHEVIRLQLELGNRNEALRQYHRLEQLLQQELGTKPDYRLKEYVRRMMR</sequence>
<gene>
    <name evidence="7" type="ORF">GXP70_04935</name>
</gene>
<dbReference type="KEGG" id="plyc:GXP70_04935"/>
<evidence type="ECO:0000256" key="5">
    <source>
        <dbReference type="PROSITE-ProRule" id="PRU00169"/>
    </source>
</evidence>
<keyword evidence="3" id="KW-0238">DNA-binding</keyword>
<protein>
    <submittedName>
        <fullName evidence="7">Response regulator</fullName>
    </submittedName>
</protein>
<evidence type="ECO:0000256" key="2">
    <source>
        <dbReference type="ARBA" id="ARBA00023015"/>
    </source>
</evidence>
<keyword evidence="4" id="KW-0804">Transcription</keyword>
<dbReference type="InterPro" id="IPR005158">
    <property type="entry name" value="BTAD"/>
</dbReference>
<dbReference type="SUPFAM" id="SSF46894">
    <property type="entry name" value="C-terminal effector domain of the bipartite response regulators"/>
    <property type="match status" value="1"/>
</dbReference>
<evidence type="ECO:0000256" key="1">
    <source>
        <dbReference type="ARBA" id="ARBA00023012"/>
    </source>
</evidence>
<dbReference type="AlphaFoldDB" id="A0A6C0FR78"/>
<dbReference type="SMART" id="SM00448">
    <property type="entry name" value="REC"/>
    <property type="match status" value="1"/>
</dbReference>
<dbReference type="InterPro" id="IPR011006">
    <property type="entry name" value="CheY-like_superfamily"/>
</dbReference>
<keyword evidence="5" id="KW-0597">Phosphoprotein</keyword>
<dbReference type="Gene3D" id="3.40.50.2300">
    <property type="match status" value="1"/>
</dbReference>
<dbReference type="InterPro" id="IPR011990">
    <property type="entry name" value="TPR-like_helical_dom_sf"/>
</dbReference>
<dbReference type="SUPFAM" id="SSF48452">
    <property type="entry name" value="TPR-like"/>
    <property type="match status" value="1"/>
</dbReference>
<keyword evidence="8" id="KW-1185">Reference proteome</keyword>
<dbReference type="InterPro" id="IPR001789">
    <property type="entry name" value="Sig_transdc_resp-reg_receiver"/>
</dbReference>
<dbReference type="PROSITE" id="PS50110">
    <property type="entry name" value="RESPONSE_REGULATORY"/>
    <property type="match status" value="1"/>
</dbReference>
<dbReference type="Pfam" id="PF03704">
    <property type="entry name" value="BTAD"/>
    <property type="match status" value="1"/>
</dbReference>
<dbReference type="Proteomes" id="UP000476064">
    <property type="component" value="Chromosome"/>
</dbReference>
<organism evidence="7 8">
    <name type="scientific">Paenibacillus lycopersici</name>
    <dbReference type="NCBI Taxonomy" id="2704462"/>
    <lineage>
        <taxon>Bacteria</taxon>
        <taxon>Bacillati</taxon>
        <taxon>Bacillota</taxon>
        <taxon>Bacilli</taxon>
        <taxon>Bacillales</taxon>
        <taxon>Paenibacillaceae</taxon>
        <taxon>Paenibacillus</taxon>
    </lineage>
</organism>
<dbReference type="GO" id="GO:0000160">
    <property type="term" value="P:phosphorelay signal transduction system"/>
    <property type="evidence" value="ECO:0007669"/>
    <property type="project" value="UniProtKB-KW"/>
</dbReference>
<keyword evidence="2" id="KW-0805">Transcription regulation</keyword>
<evidence type="ECO:0000256" key="3">
    <source>
        <dbReference type="ARBA" id="ARBA00023125"/>
    </source>
</evidence>
<dbReference type="GO" id="GO:0006355">
    <property type="term" value="P:regulation of DNA-templated transcription"/>
    <property type="evidence" value="ECO:0007669"/>
    <property type="project" value="InterPro"/>
</dbReference>
<dbReference type="Pfam" id="PF00072">
    <property type="entry name" value="Response_reg"/>
    <property type="match status" value="1"/>
</dbReference>